<organism evidence="2 3">
    <name type="scientific">Cysteiniphilum litorale</name>
    <dbReference type="NCBI Taxonomy" id="2056700"/>
    <lineage>
        <taxon>Bacteria</taxon>
        <taxon>Pseudomonadati</taxon>
        <taxon>Pseudomonadota</taxon>
        <taxon>Gammaproteobacteria</taxon>
        <taxon>Thiotrichales</taxon>
        <taxon>Fastidiosibacteraceae</taxon>
        <taxon>Cysteiniphilum</taxon>
    </lineage>
</organism>
<dbReference type="Proteomes" id="UP000636949">
    <property type="component" value="Unassembled WGS sequence"/>
</dbReference>
<dbReference type="InterPro" id="IPR021354">
    <property type="entry name" value="DUF2975"/>
</dbReference>
<evidence type="ECO:0000313" key="3">
    <source>
        <dbReference type="Proteomes" id="UP000636949"/>
    </source>
</evidence>
<reference evidence="2" key="1">
    <citation type="journal article" date="2014" name="Int. J. Syst. Evol. Microbiol.">
        <title>Complete genome sequence of Corynebacterium casei LMG S-19264T (=DSM 44701T), isolated from a smear-ripened cheese.</title>
        <authorList>
            <consortium name="US DOE Joint Genome Institute (JGI-PGF)"/>
            <person name="Walter F."/>
            <person name="Albersmeier A."/>
            <person name="Kalinowski J."/>
            <person name="Ruckert C."/>
        </authorList>
    </citation>
    <scope>NUCLEOTIDE SEQUENCE</scope>
    <source>
        <strain evidence="2">CGMCC 1.15758</strain>
    </source>
</reference>
<evidence type="ECO:0008006" key="4">
    <source>
        <dbReference type="Google" id="ProtNLM"/>
    </source>
</evidence>
<sequence>MSKFQQSSYRYYWFFQICFYLIPIVTFLFWLSFSKSSVSSGQSSLFMQLGIGNDLMQYIHGDTVPLGTKLLAFLISMIPCGIIMYGLSQLIIVFKNYSQGSVFAHQNTLAYKKMGYTLFAWVIGGLIYDALISVVLSFANPPGQRMLTLSLSGIDLASLITGAVIILIAKVMQQAQQLEEESHLTI</sequence>
<gene>
    <name evidence="2" type="ORF">GCM10010995_17050</name>
</gene>
<dbReference type="RefSeq" id="WP_157968272.1">
    <property type="nucleotide sequence ID" value="NZ_BMJS01000019.1"/>
</dbReference>
<reference evidence="2" key="2">
    <citation type="submission" date="2020-09" db="EMBL/GenBank/DDBJ databases">
        <authorList>
            <person name="Sun Q."/>
            <person name="Zhou Y."/>
        </authorList>
    </citation>
    <scope>NUCLEOTIDE SEQUENCE</scope>
    <source>
        <strain evidence="2">CGMCC 1.15758</strain>
    </source>
</reference>
<keyword evidence="1" id="KW-0472">Membrane</keyword>
<keyword evidence="1" id="KW-1133">Transmembrane helix</keyword>
<dbReference type="OrthoDB" id="8479187at2"/>
<keyword evidence="1" id="KW-0812">Transmembrane</keyword>
<feature type="transmembrane region" description="Helical" evidence="1">
    <location>
        <begin position="151"/>
        <end position="169"/>
    </location>
</feature>
<dbReference type="Pfam" id="PF11188">
    <property type="entry name" value="DUF2975"/>
    <property type="match status" value="1"/>
</dbReference>
<evidence type="ECO:0000313" key="2">
    <source>
        <dbReference type="EMBL" id="GGG00328.1"/>
    </source>
</evidence>
<accession>A0A8J3E8N8</accession>
<keyword evidence="3" id="KW-1185">Reference proteome</keyword>
<dbReference type="AlphaFoldDB" id="A0A8J3E8N8"/>
<proteinExistence type="predicted"/>
<name>A0A8J3E8N8_9GAMM</name>
<feature type="transmembrane region" description="Helical" evidence="1">
    <location>
        <begin position="115"/>
        <end position="139"/>
    </location>
</feature>
<protein>
    <recommendedName>
        <fullName evidence="4">DUF2975 domain-containing protein</fullName>
    </recommendedName>
</protein>
<feature type="transmembrane region" description="Helical" evidence="1">
    <location>
        <begin position="12"/>
        <end position="33"/>
    </location>
</feature>
<comment type="caution">
    <text evidence="2">The sequence shown here is derived from an EMBL/GenBank/DDBJ whole genome shotgun (WGS) entry which is preliminary data.</text>
</comment>
<evidence type="ECO:0000256" key="1">
    <source>
        <dbReference type="SAM" id="Phobius"/>
    </source>
</evidence>
<feature type="transmembrane region" description="Helical" evidence="1">
    <location>
        <begin position="70"/>
        <end position="94"/>
    </location>
</feature>
<dbReference type="EMBL" id="BMJS01000019">
    <property type="protein sequence ID" value="GGG00328.1"/>
    <property type="molecule type" value="Genomic_DNA"/>
</dbReference>